<organism evidence="2 3">
    <name type="scientific">Drechmeria coniospora</name>
    <name type="common">Nematophagous fungus</name>
    <name type="synonym">Meria coniospora</name>
    <dbReference type="NCBI Taxonomy" id="98403"/>
    <lineage>
        <taxon>Eukaryota</taxon>
        <taxon>Fungi</taxon>
        <taxon>Dikarya</taxon>
        <taxon>Ascomycota</taxon>
        <taxon>Pezizomycotina</taxon>
        <taxon>Sordariomycetes</taxon>
        <taxon>Hypocreomycetidae</taxon>
        <taxon>Hypocreales</taxon>
        <taxon>Ophiocordycipitaceae</taxon>
        <taxon>Drechmeria</taxon>
    </lineage>
</organism>
<evidence type="ECO:0000313" key="2">
    <source>
        <dbReference type="EMBL" id="KYK57295.1"/>
    </source>
</evidence>
<accession>A0A151GJK7</accession>
<keyword evidence="3" id="KW-1185">Reference proteome</keyword>
<dbReference type="OrthoDB" id="4940299at2759"/>
<protein>
    <submittedName>
        <fullName evidence="2">Uncharacterized protein</fullName>
    </submittedName>
</protein>
<feature type="compositionally biased region" description="Basic and acidic residues" evidence="1">
    <location>
        <begin position="169"/>
        <end position="178"/>
    </location>
</feature>
<feature type="compositionally biased region" description="Basic residues" evidence="1">
    <location>
        <begin position="291"/>
        <end position="304"/>
    </location>
</feature>
<reference evidence="2 3" key="1">
    <citation type="journal article" date="2016" name="Sci. Rep.">
        <title>Insights into Adaptations to a Near-Obligate Nematode Endoparasitic Lifestyle from the Finished Genome of Drechmeria coniospora.</title>
        <authorList>
            <person name="Zhang L."/>
            <person name="Zhou Z."/>
            <person name="Guo Q."/>
            <person name="Fokkens L."/>
            <person name="Miskei M."/>
            <person name="Pocsi I."/>
            <person name="Zhang W."/>
            <person name="Chen M."/>
            <person name="Wang L."/>
            <person name="Sun Y."/>
            <person name="Donzelli B.G."/>
            <person name="Gibson D.M."/>
            <person name="Nelson D.R."/>
            <person name="Luo J.G."/>
            <person name="Rep M."/>
            <person name="Liu H."/>
            <person name="Yang S."/>
            <person name="Wang J."/>
            <person name="Krasnoff S.B."/>
            <person name="Xu Y."/>
            <person name="Molnar I."/>
            <person name="Lin M."/>
        </authorList>
    </citation>
    <scope>NUCLEOTIDE SEQUENCE [LARGE SCALE GENOMIC DNA]</scope>
    <source>
        <strain evidence="2 3">ARSEF 6962</strain>
    </source>
</reference>
<dbReference type="AlphaFoldDB" id="A0A151GJK7"/>
<dbReference type="GeneID" id="63716946"/>
<dbReference type="Proteomes" id="UP000076580">
    <property type="component" value="Chromosome 02"/>
</dbReference>
<comment type="caution">
    <text evidence="2">The sequence shown here is derived from an EMBL/GenBank/DDBJ whole genome shotgun (WGS) entry which is preliminary data.</text>
</comment>
<feature type="region of interest" description="Disordered" evidence="1">
    <location>
        <begin position="142"/>
        <end position="224"/>
    </location>
</feature>
<name>A0A151GJK7_DRECN</name>
<proteinExistence type="predicted"/>
<feature type="compositionally biased region" description="Basic and acidic residues" evidence="1">
    <location>
        <begin position="199"/>
        <end position="218"/>
    </location>
</feature>
<dbReference type="RefSeq" id="XP_040656647.1">
    <property type="nucleotide sequence ID" value="XM_040801614.1"/>
</dbReference>
<evidence type="ECO:0000256" key="1">
    <source>
        <dbReference type="SAM" id="MobiDB-lite"/>
    </source>
</evidence>
<sequence>MDLSEVLRGIDATRPLSSPSSRRQKRGSGGTSIGSNISLGDHRPPPAHPPWQRSALPERPPFENDRYDLTKSLLHLAAAFDVEVTVQNQLPSPVAEYPLFPFEVGPTPRSQLLPLEAYLMDVNDHERRLLGLCRCPPPDPLHWTDSPGSPGGHSTVFAEPNEDGSEGPSRSHRDRHESNTPGGPEPSGERFGLRNAKRPATEESHLGSRPPEKQRRLETISIDPDYVDAEADSLKSSSLPDILDPGAPVARRHLRLDTELKDAGFGPLGDNGFSLRHYHRAKEPRPDRVRIQRQKRVRKHKETG</sequence>
<feature type="region of interest" description="Disordered" evidence="1">
    <location>
        <begin position="1"/>
        <end position="64"/>
    </location>
</feature>
<feature type="region of interest" description="Disordered" evidence="1">
    <location>
        <begin position="261"/>
        <end position="304"/>
    </location>
</feature>
<evidence type="ECO:0000313" key="3">
    <source>
        <dbReference type="Proteomes" id="UP000076580"/>
    </source>
</evidence>
<feature type="compositionally biased region" description="Basic and acidic residues" evidence="1">
    <location>
        <begin position="281"/>
        <end position="290"/>
    </location>
</feature>
<gene>
    <name evidence="2" type="ORF">DCS_04303</name>
</gene>
<dbReference type="EMBL" id="LAYC01000002">
    <property type="protein sequence ID" value="KYK57295.1"/>
    <property type="molecule type" value="Genomic_DNA"/>
</dbReference>
<dbReference type="InParanoid" id="A0A151GJK7"/>